<dbReference type="EC" id="3.4.-.-" evidence="1"/>
<proteinExistence type="predicted"/>
<dbReference type="HOGENOM" id="CLU_011540_1_1_9"/>
<name>A0A075R2M0_BRELA</name>
<dbReference type="EMBL" id="CP007806">
    <property type="protein sequence ID" value="AIG25656.1"/>
    <property type="molecule type" value="Genomic_DNA"/>
</dbReference>
<dbReference type="AlphaFoldDB" id="A0A075R2M0"/>
<organism evidence="1 2">
    <name type="scientific">Brevibacillus laterosporus LMG 15441</name>
    <dbReference type="NCBI Taxonomy" id="1042163"/>
    <lineage>
        <taxon>Bacteria</taxon>
        <taxon>Bacillati</taxon>
        <taxon>Bacillota</taxon>
        <taxon>Bacilli</taxon>
        <taxon>Bacillales</taxon>
        <taxon>Paenibacillaceae</taxon>
        <taxon>Brevibacillus</taxon>
    </lineage>
</organism>
<gene>
    <name evidence="1" type="ORF">BRLA_c013160</name>
</gene>
<evidence type="ECO:0000313" key="2">
    <source>
        <dbReference type="Proteomes" id="UP000005850"/>
    </source>
</evidence>
<keyword evidence="1" id="KW-0378">Hydrolase</keyword>
<dbReference type="PANTHER" id="PTHR30217">
    <property type="entry name" value="PEPTIDASE U32 FAMILY"/>
    <property type="match status" value="1"/>
</dbReference>
<reference evidence="1 2" key="1">
    <citation type="journal article" date="2011" name="J. Bacteriol.">
        <title>Genome sequence of Brevibacillus laterosporus LMG 15441, a pathogen of invertebrates.</title>
        <authorList>
            <person name="Djukic M."/>
            <person name="Poehlein A."/>
            <person name="Thurmer A."/>
            <person name="Daniel R."/>
        </authorList>
    </citation>
    <scope>NUCLEOTIDE SEQUENCE [LARGE SCALE GENOMIC DNA]</scope>
    <source>
        <strain evidence="1 2">LMG 15441</strain>
    </source>
</reference>
<dbReference type="InterPro" id="IPR051454">
    <property type="entry name" value="RNA/ubiquinone_mod_enzymes"/>
</dbReference>
<sequence length="313" mass="35110">MKKPELLVTVKKLADVLPLIEAGADALSIGEARYGLRNAGDFTVEEIDEAIRLAHSKGAKVYININSLLHNEELDGLDDYLIHLETVGADAVVFGDPAVLVAAKQVAPKLKLHWSMEMLSTSYDTINYWAEKGASRAVLARELTIDETIENQQEAKCEIQAQVHGPTCIFQSKRDLVSAYFGHQGRDMEQEGTSMDRGMYVKEEKRRNISYPVYEDAHGTHIISAEDICMVDGLEDFVNGELDSLKIEGLLHTSEYVIAVTKLYREALDLCVSDVEEYRDKAAEFLQKMEALQPKNRPLNTGFYYKPPIPYHA</sequence>
<dbReference type="Pfam" id="PF01136">
    <property type="entry name" value="Peptidase_U32"/>
    <property type="match status" value="1"/>
</dbReference>
<dbReference type="GO" id="GO:0016787">
    <property type="term" value="F:hydrolase activity"/>
    <property type="evidence" value="ECO:0007669"/>
    <property type="project" value="UniProtKB-KW"/>
</dbReference>
<dbReference type="Proteomes" id="UP000005850">
    <property type="component" value="Chromosome"/>
</dbReference>
<dbReference type="InterPro" id="IPR001539">
    <property type="entry name" value="Peptidase_U32"/>
</dbReference>
<evidence type="ECO:0000313" key="1">
    <source>
        <dbReference type="EMBL" id="AIG25656.1"/>
    </source>
</evidence>
<keyword evidence="2" id="KW-1185">Reference proteome</keyword>
<dbReference type="RefSeq" id="WP_003338309.1">
    <property type="nucleotide sequence ID" value="NZ_CP007806.1"/>
</dbReference>
<accession>A0A075R2M0</accession>
<dbReference type="STRING" id="1042163.BRLA_c013160"/>
<dbReference type="eggNOG" id="COG0826">
    <property type="taxonomic scope" value="Bacteria"/>
</dbReference>
<dbReference type="KEGG" id="blr:BRLA_c013160"/>
<protein>
    <submittedName>
        <fullName evidence="1">Peptidase U32 family protein</fullName>
        <ecNumber evidence="1">3.4.-.-</ecNumber>
    </submittedName>
</protein>
<dbReference type="PANTHER" id="PTHR30217:SF7">
    <property type="entry name" value="TRNA HYDROXYLATION PROTEIN P2"/>
    <property type="match status" value="1"/>
</dbReference>